<protein>
    <submittedName>
        <fullName evidence="1">Uncharacterized protein</fullName>
    </submittedName>
</protein>
<dbReference type="Gramene" id="mRNA:HanXRQr2_Chr06g0273321">
    <property type="protein sequence ID" value="mRNA:HanXRQr2_Chr06g0273321"/>
    <property type="gene ID" value="HanXRQr2_Chr06g0273321"/>
</dbReference>
<gene>
    <name evidence="1" type="ORF">HanXRQr2_Chr06g0273321</name>
</gene>
<keyword evidence="2" id="KW-1185">Reference proteome</keyword>
<name>A0A9K3NLB3_HELAN</name>
<proteinExistence type="predicted"/>
<dbReference type="AlphaFoldDB" id="A0A9K3NLB3"/>
<dbReference type="Proteomes" id="UP000215914">
    <property type="component" value="Unassembled WGS sequence"/>
</dbReference>
<reference evidence="1" key="1">
    <citation type="journal article" date="2017" name="Nature">
        <title>The sunflower genome provides insights into oil metabolism, flowering and Asterid evolution.</title>
        <authorList>
            <person name="Badouin H."/>
            <person name="Gouzy J."/>
            <person name="Grassa C.J."/>
            <person name="Murat F."/>
            <person name="Staton S.E."/>
            <person name="Cottret L."/>
            <person name="Lelandais-Briere C."/>
            <person name="Owens G.L."/>
            <person name="Carrere S."/>
            <person name="Mayjonade B."/>
            <person name="Legrand L."/>
            <person name="Gill N."/>
            <person name="Kane N.C."/>
            <person name="Bowers J.E."/>
            <person name="Hubner S."/>
            <person name="Bellec A."/>
            <person name="Berard A."/>
            <person name="Berges H."/>
            <person name="Blanchet N."/>
            <person name="Boniface M.C."/>
            <person name="Brunel D."/>
            <person name="Catrice O."/>
            <person name="Chaidir N."/>
            <person name="Claudel C."/>
            <person name="Donnadieu C."/>
            <person name="Faraut T."/>
            <person name="Fievet G."/>
            <person name="Helmstetter N."/>
            <person name="King M."/>
            <person name="Knapp S.J."/>
            <person name="Lai Z."/>
            <person name="Le Paslier M.C."/>
            <person name="Lippi Y."/>
            <person name="Lorenzon L."/>
            <person name="Mandel J.R."/>
            <person name="Marage G."/>
            <person name="Marchand G."/>
            <person name="Marquand E."/>
            <person name="Bret-Mestries E."/>
            <person name="Morien E."/>
            <person name="Nambeesan S."/>
            <person name="Nguyen T."/>
            <person name="Pegot-Espagnet P."/>
            <person name="Pouilly N."/>
            <person name="Raftis F."/>
            <person name="Sallet E."/>
            <person name="Schiex T."/>
            <person name="Thomas J."/>
            <person name="Vandecasteele C."/>
            <person name="Vares D."/>
            <person name="Vear F."/>
            <person name="Vautrin S."/>
            <person name="Crespi M."/>
            <person name="Mangin B."/>
            <person name="Burke J.M."/>
            <person name="Salse J."/>
            <person name="Munos S."/>
            <person name="Vincourt P."/>
            <person name="Rieseberg L.H."/>
            <person name="Langlade N.B."/>
        </authorList>
    </citation>
    <scope>NUCLEOTIDE SEQUENCE</scope>
    <source>
        <tissue evidence="1">Leaves</tissue>
    </source>
</reference>
<dbReference type="EMBL" id="MNCJ02000321">
    <property type="protein sequence ID" value="KAF5803603.1"/>
    <property type="molecule type" value="Genomic_DNA"/>
</dbReference>
<organism evidence="1 2">
    <name type="scientific">Helianthus annuus</name>
    <name type="common">Common sunflower</name>
    <dbReference type="NCBI Taxonomy" id="4232"/>
    <lineage>
        <taxon>Eukaryota</taxon>
        <taxon>Viridiplantae</taxon>
        <taxon>Streptophyta</taxon>
        <taxon>Embryophyta</taxon>
        <taxon>Tracheophyta</taxon>
        <taxon>Spermatophyta</taxon>
        <taxon>Magnoliopsida</taxon>
        <taxon>eudicotyledons</taxon>
        <taxon>Gunneridae</taxon>
        <taxon>Pentapetalae</taxon>
        <taxon>asterids</taxon>
        <taxon>campanulids</taxon>
        <taxon>Asterales</taxon>
        <taxon>Asteraceae</taxon>
        <taxon>Asteroideae</taxon>
        <taxon>Heliantheae alliance</taxon>
        <taxon>Heliantheae</taxon>
        <taxon>Helianthus</taxon>
    </lineage>
</organism>
<comment type="caution">
    <text evidence="1">The sequence shown here is derived from an EMBL/GenBank/DDBJ whole genome shotgun (WGS) entry which is preliminary data.</text>
</comment>
<reference evidence="1" key="2">
    <citation type="submission" date="2020-06" db="EMBL/GenBank/DDBJ databases">
        <title>Helianthus annuus Genome sequencing and assembly Release 2.</title>
        <authorList>
            <person name="Gouzy J."/>
            <person name="Langlade N."/>
            <person name="Munos S."/>
        </authorList>
    </citation>
    <scope>NUCLEOTIDE SEQUENCE</scope>
    <source>
        <tissue evidence="1">Leaves</tissue>
    </source>
</reference>
<accession>A0A9K3NLB3</accession>
<evidence type="ECO:0000313" key="1">
    <source>
        <dbReference type="EMBL" id="KAF5803603.1"/>
    </source>
</evidence>
<sequence length="66" mass="7145">MILQFVRSVGTGGKSYGLAFCSWKPLLETCGSDLLRSVYLKACIPDLKTNPKSGFGVLGFVCSDLR</sequence>
<evidence type="ECO:0000313" key="2">
    <source>
        <dbReference type="Proteomes" id="UP000215914"/>
    </source>
</evidence>